<keyword evidence="1" id="KW-1133">Transmembrane helix</keyword>
<dbReference type="EMBL" id="BAUW01000088">
    <property type="protein sequence ID" value="GAE47638.1"/>
    <property type="molecule type" value="Genomic_DNA"/>
</dbReference>
<keyword evidence="1" id="KW-0472">Membrane</keyword>
<dbReference type="RefSeq" id="WP_243463069.1">
    <property type="nucleotide sequence ID" value="NZ_BAUW01000088.1"/>
</dbReference>
<comment type="caution">
    <text evidence="2">The sequence shown here is derived from an EMBL/GenBank/DDBJ whole genome shotgun (WGS) entry which is preliminary data.</text>
</comment>
<dbReference type="Proteomes" id="UP000018949">
    <property type="component" value="Unassembled WGS sequence"/>
</dbReference>
<evidence type="ECO:0000313" key="3">
    <source>
        <dbReference type="Proteomes" id="UP000018949"/>
    </source>
</evidence>
<organism evidence="2 3">
    <name type="scientific">Mesobacillus boroniphilus JCM 21738</name>
    <dbReference type="NCBI Taxonomy" id="1294265"/>
    <lineage>
        <taxon>Bacteria</taxon>
        <taxon>Bacillati</taxon>
        <taxon>Bacillota</taxon>
        <taxon>Bacilli</taxon>
        <taxon>Bacillales</taxon>
        <taxon>Bacillaceae</taxon>
        <taxon>Mesobacillus</taxon>
    </lineage>
</organism>
<reference evidence="2 3" key="1">
    <citation type="submission" date="2013-12" db="EMBL/GenBank/DDBJ databases">
        <title>NBRP : Genome information of microbial organism related human and environment.</title>
        <authorList>
            <person name="Hattori M."/>
            <person name="Oshima K."/>
            <person name="Inaba H."/>
            <person name="Suda W."/>
            <person name="Sakamoto M."/>
            <person name="Iino T."/>
            <person name="Kitahara M."/>
            <person name="Oshida Y."/>
            <person name="Iida T."/>
            <person name="Kudo T."/>
            <person name="Itoh T."/>
            <person name="Ahmed I."/>
            <person name="Ohkuma M."/>
        </authorList>
    </citation>
    <scope>NUCLEOTIDE SEQUENCE [LARGE SCALE GENOMIC DNA]</scope>
    <source>
        <strain evidence="2 3">JCM 21738</strain>
    </source>
</reference>
<gene>
    <name evidence="2" type="ORF">JCM21738_4639</name>
</gene>
<proteinExistence type="predicted"/>
<dbReference type="AlphaFoldDB" id="W4RUU0"/>
<protein>
    <submittedName>
        <fullName evidence="2">Uncharacterized protein</fullName>
    </submittedName>
</protein>
<evidence type="ECO:0000313" key="2">
    <source>
        <dbReference type="EMBL" id="GAE47638.1"/>
    </source>
</evidence>
<feature type="transmembrane region" description="Helical" evidence="1">
    <location>
        <begin position="25"/>
        <end position="45"/>
    </location>
</feature>
<name>W4RUU0_9BACI</name>
<sequence length="50" mass="5522">MNREQSQYDVNEQMREDNNNNSRDFVAGAIVGGLAGALAHCCLLLNQVKN</sequence>
<accession>W4RUU0</accession>
<keyword evidence="3" id="KW-1185">Reference proteome</keyword>
<evidence type="ECO:0000256" key="1">
    <source>
        <dbReference type="SAM" id="Phobius"/>
    </source>
</evidence>
<keyword evidence="1" id="KW-0812">Transmembrane</keyword>